<feature type="transmembrane region" description="Helical" evidence="6">
    <location>
        <begin position="366"/>
        <end position="387"/>
    </location>
</feature>
<keyword evidence="4 6" id="KW-1133">Transmembrane helix</keyword>
<feature type="transmembrane region" description="Helical" evidence="6">
    <location>
        <begin position="228"/>
        <end position="251"/>
    </location>
</feature>
<evidence type="ECO:0000256" key="5">
    <source>
        <dbReference type="ARBA" id="ARBA00023136"/>
    </source>
</evidence>
<evidence type="ECO:0000256" key="6">
    <source>
        <dbReference type="SAM" id="Phobius"/>
    </source>
</evidence>
<comment type="subcellular location">
    <subcellularLocation>
        <location evidence="1">Cell membrane</location>
        <topology evidence="1">Multi-pass membrane protein</topology>
    </subcellularLocation>
</comment>
<feature type="transmembrane region" description="Helical" evidence="6">
    <location>
        <begin position="178"/>
        <end position="200"/>
    </location>
</feature>
<dbReference type="InterPro" id="IPR050833">
    <property type="entry name" value="Poly_Biosynth_Transport"/>
</dbReference>
<dbReference type="RefSeq" id="WP_066627881.1">
    <property type="nucleotide sequence ID" value="NZ_FQXL01000006.1"/>
</dbReference>
<feature type="transmembrane region" description="Helical" evidence="6">
    <location>
        <begin position="340"/>
        <end position="359"/>
    </location>
</feature>
<dbReference type="PANTHER" id="PTHR30250">
    <property type="entry name" value="PST FAMILY PREDICTED COLANIC ACID TRANSPORTER"/>
    <property type="match status" value="1"/>
</dbReference>
<keyword evidence="5 6" id="KW-0472">Membrane</keyword>
<feature type="transmembrane region" description="Helical" evidence="6">
    <location>
        <begin position="149"/>
        <end position="172"/>
    </location>
</feature>
<dbReference type="Pfam" id="PF01943">
    <property type="entry name" value="Polysacc_synt"/>
    <property type="match status" value="1"/>
</dbReference>
<dbReference type="InterPro" id="IPR002797">
    <property type="entry name" value="Polysacc_synth"/>
</dbReference>
<evidence type="ECO:0000256" key="1">
    <source>
        <dbReference type="ARBA" id="ARBA00004651"/>
    </source>
</evidence>
<keyword evidence="2" id="KW-1003">Cell membrane</keyword>
<keyword evidence="3 6" id="KW-0812">Transmembrane</keyword>
<keyword evidence="8" id="KW-1185">Reference proteome</keyword>
<accession>A0A162RD19</accession>
<dbReference type="EMBL" id="LWAE01000007">
    <property type="protein sequence ID" value="KZL89729.1"/>
    <property type="molecule type" value="Genomic_DNA"/>
</dbReference>
<name>A0A162RD19_9CLOT</name>
<feature type="transmembrane region" description="Helical" evidence="6">
    <location>
        <begin position="393"/>
        <end position="415"/>
    </location>
</feature>
<comment type="caution">
    <text evidence="7">The sequence shown here is derived from an EMBL/GenBank/DDBJ whole genome shotgun (WGS) entry which is preliminary data.</text>
</comment>
<evidence type="ECO:0000256" key="2">
    <source>
        <dbReference type="ARBA" id="ARBA00022475"/>
    </source>
</evidence>
<protein>
    <submittedName>
        <fullName evidence="7">Polysaccharide biosynthesis protein</fullName>
    </submittedName>
</protein>
<organism evidence="7 8">
    <name type="scientific">Clostridium magnum DSM 2767</name>
    <dbReference type="NCBI Taxonomy" id="1121326"/>
    <lineage>
        <taxon>Bacteria</taxon>
        <taxon>Bacillati</taxon>
        <taxon>Bacillota</taxon>
        <taxon>Clostridia</taxon>
        <taxon>Eubacteriales</taxon>
        <taxon>Clostridiaceae</taxon>
        <taxon>Clostridium</taxon>
    </lineage>
</organism>
<reference evidence="7 8" key="1">
    <citation type="submission" date="2016-04" db="EMBL/GenBank/DDBJ databases">
        <title>Genome sequence of Clostridium magnum DSM 2767.</title>
        <authorList>
            <person name="Poehlein A."/>
            <person name="Uhlig R."/>
            <person name="Fischer R."/>
            <person name="Bahl H."/>
            <person name="Daniel R."/>
        </authorList>
    </citation>
    <scope>NUCLEOTIDE SEQUENCE [LARGE SCALE GENOMIC DNA]</scope>
    <source>
        <strain evidence="7 8">DSM 2767</strain>
    </source>
</reference>
<dbReference type="Proteomes" id="UP000076603">
    <property type="component" value="Unassembled WGS sequence"/>
</dbReference>
<evidence type="ECO:0000256" key="3">
    <source>
        <dbReference type="ARBA" id="ARBA00022692"/>
    </source>
</evidence>
<feature type="transmembrane region" description="Helical" evidence="6">
    <location>
        <begin position="302"/>
        <end position="328"/>
    </location>
</feature>
<dbReference type="AlphaFoldDB" id="A0A162RD19"/>
<dbReference type="OrthoDB" id="512217at2"/>
<dbReference type="STRING" id="1121326.CLMAG_47270"/>
<evidence type="ECO:0000256" key="4">
    <source>
        <dbReference type="ARBA" id="ARBA00022989"/>
    </source>
</evidence>
<evidence type="ECO:0000313" key="7">
    <source>
        <dbReference type="EMBL" id="KZL89729.1"/>
    </source>
</evidence>
<dbReference type="GO" id="GO:0005886">
    <property type="term" value="C:plasma membrane"/>
    <property type="evidence" value="ECO:0007669"/>
    <property type="project" value="UniProtKB-SubCell"/>
</dbReference>
<gene>
    <name evidence="7" type="ORF">CLMAG_47270</name>
</gene>
<sequence length="428" mass="48008">MISKMKKESMYNYAYKALLFLVGFLNVRVTINYLGTETYGLWATMISILGWINLSDFGISNGMRNKLTELITLGEKKEASSLVSTGYNIIAIIAVTMFFISVVIFNIINIFRGVDVRIIIPFYISICGFCINFVLNISRSIAYSIHKSFLVMFTQVLTSILTLFGTILISIFSTKNLTLFSINSFIAIFLSNLVLSTIIFRKYKFLIPRIGKVNTKKFKDIINNGTKFFIIQLCMIVLFSTDNVIISNILGNEEVARYNVISKVYNSLNDLQSIMLISFWAAVSKAITLNDIKWIKSEKNKLLILVIPFTICIIFISVFLNPIIKIWLGNESFIFDTGTIIVFALYSVVVALSGIYANIANGIGKLNIQVVLSIIGAVSNIPLSVIFSKYMSMGIAGVKLATLLAVALNVIFIPIQLRKEFKNLQLEK</sequence>
<proteinExistence type="predicted"/>
<evidence type="ECO:0000313" key="8">
    <source>
        <dbReference type="Proteomes" id="UP000076603"/>
    </source>
</evidence>
<feature type="transmembrane region" description="Helical" evidence="6">
    <location>
        <begin position="86"/>
        <end position="112"/>
    </location>
</feature>
<dbReference type="PANTHER" id="PTHR30250:SF11">
    <property type="entry name" value="O-ANTIGEN TRANSPORTER-RELATED"/>
    <property type="match status" value="1"/>
</dbReference>
<dbReference type="PATRIC" id="fig|1121326.3.peg.4791"/>
<feature type="transmembrane region" description="Helical" evidence="6">
    <location>
        <begin position="118"/>
        <end position="137"/>
    </location>
</feature>